<accession>A0A8H5X9A2</accession>
<dbReference type="Proteomes" id="UP000562682">
    <property type="component" value="Unassembled WGS sequence"/>
</dbReference>
<dbReference type="EMBL" id="JAAOAK010000148">
    <property type="protein sequence ID" value="KAF5686328.1"/>
    <property type="molecule type" value="Genomic_DNA"/>
</dbReference>
<reference evidence="1 2" key="1">
    <citation type="submission" date="2020-05" db="EMBL/GenBank/DDBJ databases">
        <title>Identification and distribution of gene clusters putatively required for synthesis of sphingolipid metabolism inhibitors in phylogenetically diverse species of the filamentous fungus Fusarium.</title>
        <authorList>
            <person name="Kim H.-S."/>
            <person name="Busman M."/>
            <person name="Brown D.W."/>
            <person name="Divon H."/>
            <person name="Uhlig S."/>
            <person name="Proctor R.H."/>
        </authorList>
    </citation>
    <scope>NUCLEOTIDE SEQUENCE [LARGE SCALE GENOMIC DNA]</scope>
    <source>
        <strain evidence="1 2">NRRL 25311</strain>
    </source>
</reference>
<evidence type="ECO:0000313" key="1">
    <source>
        <dbReference type="EMBL" id="KAF5686328.1"/>
    </source>
</evidence>
<sequence>MGAMTAQKFREWSDRWNEDFRHYYFVKKHNGYYPSLCQFASKHKGKYEVKFVNVQETLLILLPKDDYYHKDVNVQESIKKQLERAIAKDMPRYWVKDEARHREMEERFAREVEGHYQEEEAKIQRRGK</sequence>
<name>A0A8H5X9A2_9HYPO</name>
<protein>
    <submittedName>
        <fullName evidence="1">Uncharacterized protein</fullName>
    </submittedName>
</protein>
<gene>
    <name evidence="1" type="ORF">FDENT_5849</name>
</gene>
<organism evidence="1 2">
    <name type="scientific">Fusarium denticulatum</name>
    <dbReference type="NCBI Taxonomy" id="48507"/>
    <lineage>
        <taxon>Eukaryota</taxon>
        <taxon>Fungi</taxon>
        <taxon>Dikarya</taxon>
        <taxon>Ascomycota</taxon>
        <taxon>Pezizomycotina</taxon>
        <taxon>Sordariomycetes</taxon>
        <taxon>Hypocreomycetidae</taxon>
        <taxon>Hypocreales</taxon>
        <taxon>Nectriaceae</taxon>
        <taxon>Fusarium</taxon>
        <taxon>Fusarium fujikuroi species complex</taxon>
    </lineage>
</organism>
<evidence type="ECO:0000313" key="2">
    <source>
        <dbReference type="Proteomes" id="UP000562682"/>
    </source>
</evidence>
<proteinExistence type="predicted"/>
<keyword evidence="2" id="KW-1185">Reference proteome</keyword>
<comment type="caution">
    <text evidence="1">The sequence shown here is derived from an EMBL/GenBank/DDBJ whole genome shotgun (WGS) entry which is preliminary data.</text>
</comment>
<dbReference type="AlphaFoldDB" id="A0A8H5X9A2"/>